<comment type="catalytic activity">
    <reaction evidence="7 8">
        <text>cytidine(34) in tRNA(Ile2) + L-lysine + ATP = lysidine(34) in tRNA(Ile2) + AMP + diphosphate + H(+)</text>
        <dbReference type="Rhea" id="RHEA:43744"/>
        <dbReference type="Rhea" id="RHEA-COMP:10625"/>
        <dbReference type="Rhea" id="RHEA-COMP:10670"/>
        <dbReference type="ChEBI" id="CHEBI:15378"/>
        <dbReference type="ChEBI" id="CHEBI:30616"/>
        <dbReference type="ChEBI" id="CHEBI:32551"/>
        <dbReference type="ChEBI" id="CHEBI:33019"/>
        <dbReference type="ChEBI" id="CHEBI:82748"/>
        <dbReference type="ChEBI" id="CHEBI:83665"/>
        <dbReference type="ChEBI" id="CHEBI:456215"/>
        <dbReference type="EC" id="6.3.4.19"/>
    </reaction>
</comment>
<feature type="binding site" evidence="8">
    <location>
        <begin position="26"/>
        <end position="31"/>
    </location>
    <ligand>
        <name>ATP</name>
        <dbReference type="ChEBI" id="CHEBI:30616"/>
    </ligand>
</feature>
<dbReference type="AlphaFoldDB" id="A0AAE3JKC4"/>
<keyword evidence="3 8" id="KW-0436">Ligase</keyword>
<evidence type="ECO:0000313" key="11">
    <source>
        <dbReference type="Proteomes" id="UP001199795"/>
    </source>
</evidence>
<dbReference type="Gene3D" id="3.40.50.620">
    <property type="entry name" value="HUPs"/>
    <property type="match status" value="1"/>
</dbReference>
<dbReference type="NCBIfam" id="TIGR02433">
    <property type="entry name" value="lysidine_TilS_C"/>
    <property type="match status" value="1"/>
</dbReference>
<accession>A0AAE3JKC4</accession>
<dbReference type="GO" id="GO:0032267">
    <property type="term" value="F:tRNA(Ile)-lysidine synthase activity"/>
    <property type="evidence" value="ECO:0007669"/>
    <property type="project" value="UniProtKB-EC"/>
</dbReference>
<dbReference type="RefSeq" id="WP_237239301.1">
    <property type="nucleotide sequence ID" value="NZ_JAKKDU010000006.1"/>
</dbReference>
<keyword evidence="5 8" id="KW-0547">Nucleotide-binding</keyword>
<evidence type="ECO:0000256" key="8">
    <source>
        <dbReference type="HAMAP-Rule" id="MF_01161"/>
    </source>
</evidence>
<evidence type="ECO:0000256" key="2">
    <source>
        <dbReference type="ARBA" id="ARBA00022490"/>
    </source>
</evidence>
<dbReference type="SMART" id="SM00977">
    <property type="entry name" value="TilS_C"/>
    <property type="match status" value="1"/>
</dbReference>
<dbReference type="InterPro" id="IPR012796">
    <property type="entry name" value="Lysidine-tRNA-synth_C"/>
</dbReference>
<comment type="function">
    <text evidence="8">Ligates lysine onto the cytidine present at position 34 of the AUA codon-specific tRNA(Ile) that contains the anticodon CAU, in an ATP-dependent manner. Cytidine is converted to lysidine, thus changing the amino acid specificity of the tRNA from methionine to isoleucine.</text>
</comment>
<dbReference type="GO" id="GO:0006400">
    <property type="term" value="P:tRNA modification"/>
    <property type="evidence" value="ECO:0007669"/>
    <property type="project" value="UniProtKB-UniRule"/>
</dbReference>
<comment type="subcellular location">
    <subcellularLocation>
        <location evidence="1 8">Cytoplasm</location>
    </subcellularLocation>
</comment>
<evidence type="ECO:0000256" key="4">
    <source>
        <dbReference type="ARBA" id="ARBA00022694"/>
    </source>
</evidence>
<dbReference type="Pfam" id="PF11734">
    <property type="entry name" value="TilS_C"/>
    <property type="match status" value="1"/>
</dbReference>
<keyword evidence="4 8" id="KW-0819">tRNA processing</keyword>
<organism evidence="10 11">
    <name type="scientific">Wocania arenilitoris</name>
    <dbReference type="NCBI Taxonomy" id="2044858"/>
    <lineage>
        <taxon>Bacteria</taxon>
        <taxon>Pseudomonadati</taxon>
        <taxon>Bacteroidota</taxon>
        <taxon>Flavobacteriia</taxon>
        <taxon>Flavobacteriales</taxon>
        <taxon>Flavobacteriaceae</taxon>
        <taxon>Wocania</taxon>
    </lineage>
</organism>
<evidence type="ECO:0000256" key="5">
    <source>
        <dbReference type="ARBA" id="ARBA00022741"/>
    </source>
</evidence>
<dbReference type="PANTHER" id="PTHR43033:SF1">
    <property type="entry name" value="TRNA(ILE)-LYSIDINE SYNTHASE-RELATED"/>
    <property type="match status" value="1"/>
</dbReference>
<evidence type="ECO:0000256" key="7">
    <source>
        <dbReference type="ARBA" id="ARBA00048539"/>
    </source>
</evidence>
<comment type="similarity">
    <text evidence="8">Belongs to the tRNA(Ile)-lysidine synthase family.</text>
</comment>
<dbReference type="Pfam" id="PF01171">
    <property type="entry name" value="ATP_bind_3"/>
    <property type="match status" value="1"/>
</dbReference>
<dbReference type="GO" id="GO:0005524">
    <property type="term" value="F:ATP binding"/>
    <property type="evidence" value="ECO:0007669"/>
    <property type="project" value="UniProtKB-UniRule"/>
</dbReference>
<dbReference type="CDD" id="cd01992">
    <property type="entry name" value="TilS_N"/>
    <property type="match status" value="1"/>
</dbReference>
<dbReference type="SUPFAM" id="SSF56037">
    <property type="entry name" value="PheT/TilS domain"/>
    <property type="match status" value="1"/>
</dbReference>
<comment type="caution">
    <text evidence="10">The sequence shown here is derived from an EMBL/GenBank/DDBJ whole genome shotgun (WGS) entry which is preliminary data.</text>
</comment>
<evidence type="ECO:0000313" key="10">
    <source>
        <dbReference type="EMBL" id="MCF7567953.1"/>
    </source>
</evidence>
<name>A0AAE3JKC4_9FLAO</name>
<proteinExistence type="inferred from homology"/>
<keyword evidence="11" id="KW-1185">Reference proteome</keyword>
<dbReference type="InterPro" id="IPR012094">
    <property type="entry name" value="tRNA_Ile_lys_synt"/>
</dbReference>
<dbReference type="SUPFAM" id="SSF52402">
    <property type="entry name" value="Adenine nucleotide alpha hydrolases-like"/>
    <property type="match status" value="1"/>
</dbReference>
<dbReference type="InterPro" id="IPR012795">
    <property type="entry name" value="tRNA_Ile_lys_synt_N"/>
</dbReference>
<comment type="domain">
    <text evidence="8">The N-terminal region contains the highly conserved SGGXDS motif, predicted to be a P-loop motif involved in ATP binding.</text>
</comment>
<evidence type="ECO:0000256" key="1">
    <source>
        <dbReference type="ARBA" id="ARBA00004496"/>
    </source>
</evidence>
<sequence>MLKQFKNHINNNLPFLKKSKLLIAISGGLDSVVLTHLCHQLKLNITLSHCNFNLREEESDADEDFVLQLADDLNLEVFIESFDTEAYAKENKLSTQMAARELRYNWFDEIAKQLQYDFILTAHHADDNLETVLINFTRGTGLEGLIGIPEINDNIVRPLLPFSRAKIEVYAKNENLKWREDSSNASTKYLRNKLRHDVIPVLKEVNPKLLQNFQTTLNNLNDTIDIVEESTNAVLKKAIDTTDDNHIAFKISEFKKVNNPKAYLFEVFKEYGFTEWNDVLDLLNAETGKQVFSKTHRLIKNRKHLLLSEIKLNDNQEILINKDDSNKQIPLGILFFDKVDAISETQNHTIYVDKYKLNFPLTIRKWKKGDVLYPLGMKGKKKLSKYFKDEKLSLLDKENALLLCSGNDIVWVINKRADDRFKVTKNTKQILKIELK</sequence>
<evidence type="ECO:0000259" key="9">
    <source>
        <dbReference type="SMART" id="SM00977"/>
    </source>
</evidence>
<dbReference type="HAMAP" id="MF_01161">
    <property type="entry name" value="tRNA_Ile_lys_synt"/>
    <property type="match status" value="1"/>
</dbReference>
<keyword evidence="2 8" id="KW-0963">Cytoplasm</keyword>
<feature type="domain" description="Lysidine-tRNA(Ile) synthetase C-terminal" evidence="9">
    <location>
        <begin position="361"/>
        <end position="433"/>
    </location>
</feature>
<dbReference type="EC" id="6.3.4.19" evidence="8"/>
<evidence type="ECO:0000256" key="3">
    <source>
        <dbReference type="ARBA" id="ARBA00022598"/>
    </source>
</evidence>
<keyword evidence="6 8" id="KW-0067">ATP-binding</keyword>
<protein>
    <recommendedName>
        <fullName evidence="8">tRNA(Ile)-lysidine synthase</fullName>
        <ecNumber evidence="8">6.3.4.19</ecNumber>
    </recommendedName>
    <alternativeName>
        <fullName evidence="8">tRNA(Ile)-2-lysyl-cytidine synthase</fullName>
    </alternativeName>
    <alternativeName>
        <fullName evidence="8">tRNA(Ile)-lysidine synthetase</fullName>
    </alternativeName>
</protein>
<evidence type="ECO:0000256" key="6">
    <source>
        <dbReference type="ARBA" id="ARBA00022840"/>
    </source>
</evidence>
<reference evidence="10" key="1">
    <citation type="submission" date="2022-01" db="EMBL/GenBank/DDBJ databases">
        <title>Draft genome sequence of Sabulilitoribacter arenilitoris KCTC 52401.</title>
        <authorList>
            <person name="Oh J.-S."/>
        </authorList>
    </citation>
    <scope>NUCLEOTIDE SEQUENCE</scope>
    <source>
        <strain evidence="10">HMF6543</strain>
    </source>
</reference>
<dbReference type="EMBL" id="JAKKDU010000006">
    <property type="protein sequence ID" value="MCF7567953.1"/>
    <property type="molecule type" value="Genomic_DNA"/>
</dbReference>
<gene>
    <name evidence="8 10" type="primary">tilS</name>
    <name evidence="10" type="ORF">L3X37_06175</name>
</gene>
<dbReference type="InterPro" id="IPR014729">
    <property type="entry name" value="Rossmann-like_a/b/a_fold"/>
</dbReference>
<dbReference type="InterPro" id="IPR011063">
    <property type="entry name" value="TilS/TtcA_N"/>
</dbReference>
<dbReference type="PANTHER" id="PTHR43033">
    <property type="entry name" value="TRNA(ILE)-LYSIDINE SYNTHASE-RELATED"/>
    <property type="match status" value="1"/>
</dbReference>
<dbReference type="NCBIfam" id="TIGR02432">
    <property type="entry name" value="lysidine_TilS_N"/>
    <property type="match status" value="1"/>
</dbReference>
<dbReference type="GO" id="GO:0005737">
    <property type="term" value="C:cytoplasm"/>
    <property type="evidence" value="ECO:0007669"/>
    <property type="project" value="UniProtKB-SubCell"/>
</dbReference>
<dbReference type="Proteomes" id="UP001199795">
    <property type="component" value="Unassembled WGS sequence"/>
</dbReference>